<dbReference type="EMBL" id="JACVVK020000011">
    <property type="protein sequence ID" value="KAK7505227.1"/>
    <property type="molecule type" value="Genomic_DNA"/>
</dbReference>
<name>A0ABD0M201_9CAEN</name>
<organism evidence="1 2">
    <name type="scientific">Batillaria attramentaria</name>
    <dbReference type="NCBI Taxonomy" id="370345"/>
    <lineage>
        <taxon>Eukaryota</taxon>
        <taxon>Metazoa</taxon>
        <taxon>Spiralia</taxon>
        <taxon>Lophotrochozoa</taxon>
        <taxon>Mollusca</taxon>
        <taxon>Gastropoda</taxon>
        <taxon>Caenogastropoda</taxon>
        <taxon>Sorbeoconcha</taxon>
        <taxon>Cerithioidea</taxon>
        <taxon>Batillariidae</taxon>
        <taxon>Batillaria</taxon>
    </lineage>
</organism>
<protein>
    <submittedName>
        <fullName evidence="1">Uncharacterized protein</fullName>
    </submittedName>
</protein>
<evidence type="ECO:0000313" key="1">
    <source>
        <dbReference type="EMBL" id="KAK7505227.1"/>
    </source>
</evidence>
<dbReference type="Proteomes" id="UP001519460">
    <property type="component" value="Unassembled WGS sequence"/>
</dbReference>
<evidence type="ECO:0000313" key="2">
    <source>
        <dbReference type="Proteomes" id="UP001519460"/>
    </source>
</evidence>
<keyword evidence="2" id="KW-1185">Reference proteome</keyword>
<accession>A0ABD0M201</accession>
<proteinExistence type="predicted"/>
<comment type="caution">
    <text evidence="1">The sequence shown here is derived from an EMBL/GenBank/DDBJ whole genome shotgun (WGS) entry which is preliminary data.</text>
</comment>
<gene>
    <name evidence="1" type="ORF">BaRGS_00003389</name>
</gene>
<reference evidence="1 2" key="1">
    <citation type="journal article" date="2023" name="Sci. Data">
        <title>Genome assembly of the Korean intertidal mud-creeper Batillaria attramentaria.</title>
        <authorList>
            <person name="Patra A.K."/>
            <person name="Ho P.T."/>
            <person name="Jun S."/>
            <person name="Lee S.J."/>
            <person name="Kim Y."/>
            <person name="Won Y.J."/>
        </authorList>
    </citation>
    <scope>NUCLEOTIDE SEQUENCE [LARGE SCALE GENOMIC DNA]</scope>
    <source>
        <strain evidence="1">Wonlab-2016</strain>
    </source>
</reference>
<dbReference type="AlphaFoldDB" id="A0ABD0M201"/>
<sequence>MLIPQDSGFFCSTCLTDSVLYTWNHDVLLPPPDTERGRMGSCAPEKLSALSVLTFPLSVFVQRQKGDSKLGDALCDDNDVRSSIRLVVNTAMVVARHARVITSSLALVTASSDGQHGD</sequence>